<dbReference type="Proteomes" id="UP001162131">
    <property type="component" value="Unassembled WGS sequence"/>
</dbReference>
<comment type="caution">
    <text evidence="3">The sequence shown here is derived from an EMBL/GenBank/DDBJ whole genome shotgun (WGS) entry which is preliminary data.</text>
</comment>
<organism evidence="3 4">
    <name type="scientific">Blepharisma stoltei</name>
    <dbReference type="NCBI Taxonomy" id="1481888"/>
    <lineage>
        <taxon>Eukaryota</taxon>
        <taxon>Sar</taxon>
        <taxon>Alveolata</taxon>
        <taxon>Ciliophora</taxon>
        <taxon>Postciliodesmatophora</taxon>
        <taxon>Heterotrichea</taxon>
        <taxon>Heterotrichida</taxon>
        <taxon>Blepharismidae</taxon>
        <taxon>Blepharisma</taxon>
    </lineage>
</organism>
<feature type="domain" description="WDR36/Utp21 N-terminal" evidence="2">
    <location>
        <begin position="33"/>
        <end position="298"/>
    </location>
</feature>
<dbReference type="SUPFAM" id="SSF50998">
    <property type="entry name" value="Quinoprotein alcohol dehydrogenase-like"/>
    <property type="match status" value="1"/>
</dbReference>
<dbReference type="PANTHER" id="PTHR22840:SF12">
    <property type="entry name" value="WD REPEAT-CONTAINING PROTEIN 36"/>
    <property type="match status" value="1"/>
</dbReference>
<gene>
    <name evidence="3" type="ORF">BSTOLATCC_MIC53732</name>
</gene>
<dbReference type="SMART" id="SM00320">
    <property type="entry name" value="WD40"/>
    <property type="match status" value="8"/>
</dbReference>
<dbReference type="PANTHER" id="PTHR22840">
    <property type="entry name" value="WD REPEAT-CONTAINING PROTEIN 36"/>
    <property type="match status" value="1"/>
</dbReference>
<evidence type="ECO:0008006" key="5">
    <source>
        <dbReference type="Google" id="ProtNLM"/>
    </source>
</evidence>
<dbReference type="Gene3D" id="2.130.10.10">
    <property type="entry name" value="YVTN repeat-like/Quinoprotein amine dehydrogenase"/>
    <property type="match status" value="2"/>
</dbReference>
<dbReference type="InterPro" id="IPR001680">
    <property type="entry name" value="WD40_rpt"/>
</dbReference>
<dbReference type="Pfam" id="PF04192">
    <property type="entry name" value="Utp21"/>
    <property type="match status" value="1"/>
</dbReference>
<dbReference type="AlphaFoldDB" id="A0AAU9JZ91"/>
<evidence type="ECO:0000259" key="1">
    <source>
        <dbReference type="Pfam" id="PF04192"/>
    </source>
</evidence>
<sequence length="855" mass="96367">MSEAIFEVHRTLGLTCGDMGFVWHKDDPEPLISLPVAKSYITYYAGSLKIRYLGPQFEHTVNSVASYKDLILVAAGNTISAWHKVKQEKVFSGSKSAISEIFVFGDYLLALNFSAELLIWNAESAESLGKMALVHEGLIILHPPTYLNKIILALKGKQLLLINVKTQSTIYNFPKITNHIDSEITSLEHSPALDVIAVGLENGKIIFADILHDNVLFELTQNGAVTSISFCTHPGKEKLATGNSQGQVHIWDLPEQRLQATISAHPGFKVDKVFFPPGEPLLITSSGPDNSLKQWVFEFSDPEPRLLKQRSGFNSSPHHIRFYNPQHILACSNNSLRDLSILNEHQSTDLSVKHIHKAIKKSHIQFSIKNYKSFDFSETREKDWCNILTCHKNQKEPLLWSYENKVLGQKPIEVKQDSEVTATCVSPCGNYGVAGFASGKLEKFNMQSGLHQFEFKGEHSSQLVGVCIDALNRIMISSSSSELVFWDFLSGKLLKRVQLAGQALLIELDRFSNMLAVVMENLIVLYDIRSGKITREFAASGVKDLSFSYDSRWLAACEEKTIKVWDIPSSRLIEWLQFDSAPVSLAFAPSGEFLATAHEGCLGVYLWMNKAYFQTIIIEKSPKKPRKIKGFEASKGKNIYSSKFIDVQQLVTQPNELPADSITQFDKLPEVPDHSSIKTSDIPYHRIQALYNLDDIKERNKPIKPPKKPEKVPFFLPDSLNIVKAQVPTQEDDKPRKKIKFDESDLTPHLQHSSESVTNYLKTLSPGKIELNILTLSDEEVPLFTSYLLEALKSSPDYDFLQSILACFLRIHGDKLSKTQASSLSTIQTEKWEHLESQFMQDLSGLERLLPFYYI</sequence>
<dbReference type="InterPro" id="IPR015943">
    <property type="entry name" value="WD40/YVTN_repeat-like_dom_sf"/>
</dbReference>
<dbReference type="GO" id="GO:0006364">
    <property type="term" value="P:rRNA processing"/>
    <property type="evidence" value="ECO:0007669"/>
    <property type="project" value="InterPro"/>
</dbReference>
<name>A0AAU9JZ91_9CILI</name>
<dbReference type="EMBL" id="CAJZBQ010000053">
    <property type="protein sequence ID" value="CAG9331667.1"/>
    <property type="molecule type" value="Genomic_DNA"/>
</dbReference>
<dbReference type="InterPro" id="IPR007319">
    <property type="entry name" value="WDR36/Utp21_C"/>
</dbReference>
<reference evidence="3" key="1">
    <citation type="submission" date="2021-09" db="EMBL/GenBank/DDBJ databases">
        <authorList>
            <consortium name="AG Swart"/>
            <person name="Singh M."/>
            <person name="Singh A."/>
            <person name="Seah K."/>
            <person name="Emmerich C."/>
        </authorList>
    </citation>
    <scope>NUCLEOTIDE SEQUENCE</scope>
    <source>
        <strain evidence="3">ATCC30299</strain>
    </source>
</reference>
<feature type="domain" description="WDR36/Utp21 C-terminal" evidence="1">
    <location>
        <begin position="680"/>
        <end position="840"/>
    </location>
</feature>
<dbReference type="Pfam" id="PF25168">
    <property type="entry name" value="Beta-prop_WDR36-Utp21_2nd"/>
    <property type="match status" value="1"/>
</dbReference>
<dbReference type="InterPro" id="IPR011047">
    <property type="entry name" value="Quinoprotein_ADH-like_sf"/>
</dbReference>
<dbReference type="GO" id="GO:0032040">
    <property type="term" value="C:small-subunit processome"/>
    <property type="evidence" value="ECO:0007669"/>
    <property type="project" value="InterPro"/>
</dbReference>
<accession>A0AAU9JZ91</accession>
<evidence type="ECO:0000313" key="4">
    <source>
        <dbReference type="Proteomes" id="UP001162131"/>
    </source>
</evidence>
<keyword evidence="4" id="KW-1185">Reference proteome</keyword>
<evidence type="ECO:0000259" key="2">
    <source>
        <dbReference type="Pfam" id="PF25171"/>
    </source>
</evidence>
<evidence type="ECO:0000313" key="3">
    <source>
        <dbReference type="EMBL" id="CAG9331667.1"/>
    </source>
</evidence>
<dbReference type="Pfam" id="PF25171">
    <property type="entry name" value="Beta-prop_WDR36-Utp21_1st"/>
    <property type="match status" value="1"/>
</dbReference>
<dbReference type="GO" id="GO:0034388">
    <property type="term" value="C:Pwp2p-containing subcomplex of 90S preribosome"/>
    <property type="evidence" value="ECO:0007669"/>
    <property type="project" value="TreeGrafter"/>
</dbReference>
<proteinExistence type="predicted"/>
<protein>
    <recommendedName>
        <fullName evidence="5">WD repeat-containing protein 36</fullName>
    </recommendedName>
</protein>
<dbReference type="InterPro" id="IPR059157">
    <property type="entry name" value="WDR36-Utp21_N"/>
</dbReference>